<evidence type="ECO:0000256" key="6">
    <source>
        <dbReference type="ARBA" id="ARBA00022516"/>
    </source>
</evidence>
<protein>
    <recommendedName>
        <fullName evidence="5">CDP-diacylglycerol--serine O-phosphatidyltransferase</fullName>
        <ecNumber evidence="4">2.7.8.8</ecNumber>
    </recommendedName>
    <alternativeName>
        <fullName evidence="14">Phosphatidylserine synthase</fullName>
    </alternativeName>
</protein>
<proteinExistence type="inferred from homology"/>
<dbReference type="AlphaFoldDB" id="A0A6G4A027"/>
<evidence type="ECO:0000256" key="15">
    <source>
        <dbReference type="RuleBase" id="RU003750"/>
    </source>
</evidence>
<dbReference type="Pfam" id="PF01066">
    <property type="entry name" value="CDP-OH_P_transf"/>
    <property type="match status" value="1"/>
</dbReference>
<feature type="transmembrane region" description="Helical" evidence="16">
    <location>
        <begin position="20"/>
        <end position="44"/>
    </location>
</feature>
<dbReference type="GO" id="GO:0016020">
    <property type="term" value="C:membrane"/>
    <property type="evidence" value="ECO:0007669"/>
    <property type="project" value="InterPro"/>
</dbReference>
<feature type="transmembrane region" description="Helical" evidence="16">
    <location>
        <begin position="89"/>
        <end position="107"/>
    </location>
</feature>
<feature type="transmembrane region" description="Helical" evidence="16">
    <location>
        <begin position="143"/>
        <end position="163"/>
    </location>
</feature>
<feature type="transmembrane region" description="Helical" evidence="16">
    <location>
        <begin position="119"/>
        <end position="137"/>
    </location>
</feature>
<evidence type="ECO:0000256" key="11">
    <source>
        <dbReference type="ARBA" id="ARBA00023136"/>
    </source>
</evidence>
<dbReference type="PANTHER" id="PTHR14269:SF61">
    <property type="entry name" value="CDP-DIACYLGLYCEROL--SERINE O-PHOSPHATIDYLTRANSFERASE"/>
    <property type="match status" value="1"/>
</dbReference>
<gene>
    <name evidence="17" type="primary">pssA</name>
    <name evidence="17" type="ORF">GK047_17210</name>
</gene>
<evidence type="ECO:0000256" key="1">
    <source>
        <dbReference type="ARBA" id="ARBA00000287"/>
    </source>
</evidence>
<name>A0A6G4A027_9BACL</name>
<evidence type="ECO:0000256" key="10">
    <source>
        <dbReference type="ARBA" id="ARBA00023098"/>
    </source>
</evidence>
<keyword evidence="10" id="KW-0443">Lipid metabolism</keyword>
<dbReference type="InterPro" id="IPR004533">
    <property type="entry name" value="CDP-diaglyc--ser_O-PTrfase"/>
</dbReference>
<evidence type="ECO:0000256" key="14">
    <source>
        <dbReference type="ARBA" id="ARBA00032361"/>
    </source>
</evidence>
<dbReference type="EC" id="2.7.8.8" evidence="4"/>
<dbReference type="EMBL" id="JAAIKC010000006">
    <property type="protein sequence ID" value="NEW07742.1"/>
    <property type="molecule type" value="Genomic_DNA"/>
</dbReference>
<dbReference type="RefSeq" id="WP_163949265.1">
    <property type="nucleotide sequence ID" value="NZ_JAAIKC010000006.1"/>
</dbReference>
<keyword evidence="6" id="KW-0444">Lipid biosynthesis</keyword>
<evidence type="ECO:0000256" key="4">
    <source>
        <dbReference type="ARBA" id="ARBA00013174"/>
    </source>
</evidence>
<comment type="catalytic activity">
    <reaction evidence="1">
        <text>a CDP-1,2-diacyl-sn-glycerol + L-serine = a 1,2-diacyl-sn-glycero-3-phospho-L-serine + CMP + H(+)</text>
        <dbReference type="Rhea" id="RHEA:16913"/>
        <dbReference type="ChEBI" id="CHEBI:15378"/>
        <dbReference type="ChEBI" id="CHEBI:33384"/>
        <dbReference type="ChEBI" id="CHEBI:57262"/>
        <dbReference type="ChEBI" id="CHEBI:58332"/>
        <dbReference type="ChEBI" id="CHEBI:60377"/>
        <dbReference type="EC" id="2.7.8.8"/>
    </reaction>
</comment>
<comment type="caution">
    <text evidence="17">The sequence shown here is derived from an EMBL/GenBank/DDBJ whole genome shotgun (WGS) entry which is preliminary data.</text>
</comment>
<dbReference type="Gene3D" id="1.20.120.1760">
    <property type="match status" value="1"/>
</dbReference>
<comment type="similarity">
    <text evidence="3 15">Belongs to the CDP-alcohol phosphatidyltransferase class-I family.</text>
</comment>
<dbReference type="InterPro" id="IPR000462">
    <property type="entry name" value="CDP-OH_P_trans"/>
</dbReference>
<keyword evidence="7 15" id="KW-0808">Transferase</keyword>
<keyword evidence="9 16" id="KW-1133">Transmembrane helix</keyword>
<evidence type="ECO:0000256" key="12">
    <source>
        <dbReference type="ARBA" id="ARBA00023209"/>
    </source>
</evidence>
<dbReference type="GO" id="GO:0003882">
    <property type="term" value="F:CDP-diacylglycerol-serine O-phosphatidyltransferase activity"/>
    <property type="evidence" value="ECO:0007669"/>
    <property type="project" value="UniProtKB-EC"/>
</dbReference>
<comment type="subcellular location">
    <subcellularLocation>
        <location evidence="2">Endomembrane system</location>
        <topology evidence="2">Multi-pass membrane protein</topology>
    </subcellularLocation>
</comment>
<evidence type="ECO:0000256" key="8">
    <source>
        <dbReference type="ARBA" id="ARBA00022692"/>
    </source>
</evidence>
<dbReference type="GO" id="GO:0012505">
    <property type="term" value="C:endomembrane system"/>
    <property type="evidence" value="ECO:0007669"/>
    <property type="project" value="UniProtKB-SubCell"/>
</dbReference>
<organism evidence="17">
    <name type="scientific">Paenibacillus sp. SYP-B3998</name>
    <dbReference type="NCBI Taxonomy" id="2678564"/>
    <lineage>
        <taxon>Bacteria</taxon>
        <taxon>Bacillati</taxon>
        <taxon>Bacillota</taxon>
        <taxon>Bacilli</taxon>
        <taxon>Bacillales</taxon>
        <taxon>Paenibacillaceae</taxon>
        <taxon>Paenibacillus</taxon>
    </lineage>
</organism>
<evidence type="ECO:0000256" key="5">
    <source>
        <dbReference type="ARBA" id="ARBA00017171"/>
    </source>
</evidence>
<dbReference type="PROSITE" id="PS00379">
    <property type="entry name" value="CDP_ALCOHOL_P_TRANSF"/>
    <property type="match status" value="1"/>
</dbReference>
<evidence type="ECO:0000256" key="3">
    <source>
        <dbReference type="ARBA" id="ARBA00010441"/>
    </source>
</evidence>
<keyword evidence="12" id="KW-0594">Phospholipid biosynthesis</keyword>
<dbReference type="PANTHER" id="PTHR14269">
    <property type="entry name" value="CDP-DIACYLGLYCEROL--GLYCEROL-3-PHOSPHATE 3-PHOSPHATIDYLTRANSFERASE-RELATED"/>
    <property type="match status" value="1"/>
</dbReference>
<evidence type="ECO:0000256" key="9">
    <source>
        <dbReference type="ARBA" id="ARBA00022989"/>
    </source>
</evidence>
<accession>A0A6G4A027</accession>
<dbReference type="InterPro" id="IPR050324">
    <property type="entry name" value="CDP-alcohol_PTase-I"/>
</dbReference>
<evidence type="ECO:0000256" key="7">
    <source>
        <dbReference type="ARBA" id="ARBA00022679"/>
    </source>
</evidence>
<evidence type="ECO:0000313" key="17">
    <source>
        <dbReference type="EMBL" id="NEW07742.1"/>
    </source>
</evidence>
<dbReference type="NCBIfam" id="TIGR00473">
    <property type="entry name" value="pssA"/>
    <property type="match status" value="1"/>
</dbReference>
<keyword evidence="8 16" id="KW-0812">Transmembrane</keyword>
<evidence type="ECO:0000256" key="16">
    <source>
        <dbReference type="SAM" id="Phobius"/>
    </source>
</evidence>
<dbReference type="InterPro" id="IPR048254">
    <property type="entry name" value="CDP_ALCOHOL_P_TRANSF_CS"/>
</dbReference>
<dbReference type="InterPro" id="IPR043130">
    <property type="entry name" value="CDP-OH_PTrfase_TM_dom"/>
</dbReference>
<keyword evidence="13" id="KW-1208">Phospholipid metabolism</keyword>
<sequence>MKWIPAMLSLSNLCCGVISIILAFSGLTSVAALVVLLGMLFDLLDGYAARKLLAESLFGKSLDSLCDIITFGAAPALLSYVVALHKLPFWGAAATGLFLICGALRLARFSIQKQQARGFVGMPITFAGGVLTVYALFAIHLHVILSVFVIILLSCLMVCTIRFPSLKVT</sequence>
<dbReference type="GO" id="GO:0008654">
    <property type="term" value="P:phospholipid biosynthetic process"/>
    <property type="evidence" value="ECO:0007669"/>
    <property type="project" value="UniProtKB-KW"/>
</dbReference>
<evidence type="ECO:0000256" key="2">
    <source>
        <dbReference type="ARBA" id="ARBA00004127"/>
    </source>
</evidence>
<evidence type="ECO:0000256" key="13">
    <source>
        <dbReference type="ARBA" id="ARBA00023264"/>
    </source>
</evidence>
<keyword evidence="11 16" id="KW-0472">Membrane</keyword>
<reference evidence="17" key="1">
    <citation type="submission" date="2020-02" db="EMBL/GenBank/DDBJ databases">
        <authorList>
            <person name="Shen X.-R."/>
            <person name="Zhang Y.-X."/>
        </authorList>
    </citation>
    <scope>NUCLEOTIDE SEQUENCE</scope>
    <source>
        <strain evidence="17">SYP-B3998</strain>
    </source>
</reference>